<dbReference type="InterPro" id="IPR004046">
    <property type="entry name" value="GST_C"/>
</dbReference>
<dbReference type="SUPFAM" id="SSF47616">
    <property type="entry name" value="GST C-terminal domain-like"/>
    <property type="match status" value="2"/>
</dbReference>
<evidence type="ECO:0000313" key="3">
    <source>
        <dbReference type="EMBL" id="OMJ26835.1"/>
    </source>
</evidence>
<dbReference type="InterPro" id="IPR036249">
    <property type="entry name" value="Thioredoxin-like_sf"/>
</dbReference>
<name>A0A1R1YJ62_9FUNG</name>
<dbReference type="Pfam" id="PF14497">
    <property type="entry name" value="GST_C_3"/>
    <property type="match status" value="2"/>
</dbReference>
<reference evidence="4" key="1">
    <citation type="submission" date="2017-01" db="EMBL/GenBank/DDBJ databases">
        <authorList>
            <person name="Wang Y."/>
            <person name="White M."/>
            <person name="Kvist S."/>
            <person name="Moncalvo J.-M."/>
        </authorList>
    </citation>
    <scope>NUCLEOTIDE SEQUENCE [LARGE SCALE GENOMIC DNA]</scope>
    <source>
        <strain evidence="4">ID-206-W2</strain>
    </source>
</reference>
<dbReference type="SUPFAM" id="SSF52833">
    <property type="entry name" value="Thioredoxin-like"/>
    <property type="match status" value="1"/>
</dbReference>
<dbReference type="InterPro" id="IPR040079">
    <property type="entry name" value="Glutathione_S-Trfase"/>
</dbReference>
<evidence type="ECO:0000259" key="1">
    <source>
        <dbReference type="PROSITE" id="PS50404"/>
    </source>
</evidence>
<dbReference type="EMBL" id="LSSM01001329">
    <property type="protein sequence ID" value="OMJ26835.1"/>
    <property type="molecule type" value="Genomic_DNA"/>
</dbReference>
<proteinExistence type="predicted"/>
<evidence type="ECO:0000259" key="2">
    <source>
        <dbReference type="PROSITE" id="PS50405"/>
    </source>
</evidence>
<evidence type="ECO:0000313" key="4">
    <source>
        <dbReference type="Proteomes" id="UP000187429"/>
    </source>
</evidence>
<dbReference type="InterPro" id="IPR050213">
    <property type="entry name" value="GST_superfamily"/>
</dbReference>
<organism evidence="3 4">
    <name type="scientific">Smittium culicis</name>
    <dbReference type="NCBI Taxonomy" id="133412"/>
    <lineage>
        <taxon>Eukaryota</taxon>
        <taxon>Fungi</taxon>
        <taxon>Fungi incertae sedis</taxon>
        <taxon>Zoopagomycota</taxon>
        <taxon>Kickxellomycotina</taxon>
        <taxon>Harpellomycetes</taxon>
        <taxon>Harpellales</taxon>
        <taxon>Legeriomycetaceae</taxon>
        <taxon>Smittium</taxon>
    </lineage>
</organism>
<accession>A0A1R1YJ62</accession>
<keyword evidence="3" id="KW-0808">Transferase</keyword>
<comment type="caution">
    <text evidence="3">The sequence shown here is derived from an EMBL/GenBank/DDBJ whole genome shotgun (WGS) entry which is preliminary data.</text>
</comment>
<dbReference type="PANTHER" id="PTHR11571">
    <property type="entry name" value="GLUTATHIONE S-TRANSFERASE"/>
    <property type="match status" value="1"/>
</dbReference>
<dbReference type="PROSITE" id="PS50404">
    <property type="entry name" value="GST_NTER"/>
    <property type="match status" value="1"/>
</dbReference>
<dbReference type="InterPro" id="IPR010987">
    <property type="entry name" value="Glutathione-S-Trfase_C-like"/>
</dbReference>
<dbReference type="Proteomes" id="UP000187429">
    <property type="component" value="Unassembled WGS sequence"/>
</dbReference>
<dbReference type="GO" id="GO:0006749">
    <property type="term" value="P:glutathione metabolic process"/>
    <property type="evidence" value="ECO:0007669"/>
    <property type="project" value="TreeGrafter"/>
</dbReference>
<protein>
    <submittedName>
        <fullName evidence="3">Putative glutathione S-transferase 6</fullName>
    </submittedName>
</protein>
<dbReference type="GO" id="GO:0004364">
    <property type="term" value="F:glutathione transferase activity"/>
    <property type="evidence" value="ECO:0007669"/>
    <property type="project" value="TreeGrafter"/>
</dbReference>
<dbReference type="InterPro" id="IPR004045">
    <property type="entry name" value="Glutathione_S-Trfase_N"/>
</dbReference>
<dbReference type="PROSITE" id="PS50405">
    <property type="entry name" value="GST_CTER"/>
    <property type="match status" value="2"/>
</dbReference>
<feature type="domain" description="GST C-terminal" evidence="2">
    <location>
        <begin position="224"/>
        <end position="341"/>
    </location>
</feature>
<dbReference type="Gene3D" id="1.20.1050.10">
    <property type="match status" value="1"/>
</dbReference>
<feature type="domain" description="GST C-terminal" evidence="2">
    <location>
        <begin position="83"/>
        <end position="214"/>
    </location>
</feature>
<dbReference type="Gene3D" id="3.40.30.10">
    <property type="entry name" value="Glutaredoxin"/>
    <property type="match status" value="1"/>
</dbReference>
<sequence length="341" mass="38029">MSSFEILYFPITGRVQTARTILSLANAKWENVVPDWPAIKESLPFGRLPLLTETAPDGSKYELVESTAIDRYLARKFGYIPCDNNIASKLESYALQIADSYDKFIDHAYGANNSESKAAFEKELEFLLKRHEPILAANPSGHYHGESTTYPDIVLYTLYNQATVSGNAGLFKASEFPHILKLVTSMDSNTRIAHAIATIDKYELVESTAIDRYLARKYGYLPSDNKIASKLESYALQIADSYDKFIDHAYGANNSESKAAFEKELEFLLKHHEQILAANPSGQYHGESTTYPDIVLFTLYNQATVSGNAGLFKASEFPHILKLVTSMDSNTRIAHAIATIE</sequence>
<gene>
    <name evidence="3" type="ORF">AYI69_g3751</name>
</gene>
<dbReference type="SFLD" id="SFLDS00019">
    <property type="entry name" value="Glutathione_Transferase_(cytos"/>
    <property type="match status" value="1"/>
</dbReference>
<feature type="domain" description="GST N-terminal" evidence="1">
    <location>
        <begin position="2"/>
        <end position="81"/>
    </location>
</feature>
<dbReference type="InterPro" id="IPR036282">
    <property type="entry name" value="Glutathione-S-Trfase_C_sf"/>
</dbReference>
<dbReference type="AlphaFoldDB" id="A0A1R1YJ62"/>
<dbReference type="OrthoDB" id="414243at2759"/>
<keyword evidence="4" id="KW-1185">Reference proteome</keyword>
<dbReference type="Gene3D" id="1.20.1050.130">
    <property type="match status" value="1"/>
</dbReference>